<comment type="caution">
    <text evidence="4">The sequence shown here is derived from an EMBL/GenBank/DDBJ whole genome shotgun (WGS) entry which is preliminary data.</text>
</comment>
<dbReference type="Gramene" id="PSS14491">
    <property type="protein sequence ID" value="PSS14491"/>
    <property type="gene ID" value="CEY00_Acc15059"/>
</dbReference>
<comment type="similarity">
    <text evidence="1">Belongs to the YTHDF family.</text>
</comment>
<dbReference type="Proteomes" id="UP000241394">
    <property type="component" value="Chromosome LG13"/>
</dbReference>
<gene>
    <name evidence="4" type="ORF">CEY00_Acc15059</name>
</gene>
<feature type="compositionally biased region" description="Polar residues" evidence="2">
    <location>
        <begin position="157"/>
        <end position="168"/>
    </location>
</feature>
<organism evidence="4 5">
    <name type="scientific">Actinidia chinensis var. chinensis</name>
    <name type="common">Chinese soft-hair kiwi</name>
    <dbReference type="NCBI Taxonomy" id="1590841"/>
    <lineage>
        <taxon>Eukaryota</taxon>
        <taxon>Viridiplantae</taxon>
        <taxon>Streptophyta</taxon>
        <taxon>Embryophyta</taxon>
        <taxon>Tracheophyta</taxon>
        <taxon>Spermatophyta</taxon>
        <taxon>Magnoliopsida</taxon>
        <taxon>eudicotyledons</taxon>
        <taxon>Gunneridae</taxon>
        <taxon>Pentapetalae</taxon>
        <taxon>asterids</taxon>
        <taxon>Ericales</taxon>
        <taxon>Actinidiaceae</taxon>
        <taxon>Actinidia</taxon>
    </lineage>
</organism>
<dbReference type="GO" id="GO:0005737">
    <property type="term" value="C:cytoplasm"/>
    <property type="evidence" value="ECO:0007669"/>
    <property type="project" value="TreeGrafter"/>
</dbReference>
<dbReference type="InParanoid" id="A0A2R6QTP4"/>
<feature type="compositionally biased region" description="Basic and acidic residues" evidence="2">
    <location>
        <begin position="417"/>
        <end position="433"/>
    </location>
</feature>
<dbReference type="InterPro" id="IPR045168">
    <property type="entry name" value="YTH_prot"/>
</dbReference>
<keyword evidence="1" id="KW-0694">RNA-binding</keyword>
<dbReference type="STRING" id="1590841.A0A2R6QTP4"/>
<reference evidence="4 5" key="1">
    <citation type="submission" date="2017-07" db="EMBL/GenBank/DDBJ databases">
        <title>An improved, manually edited Actinidia chinensis var. chinensis (kiwifruit) genome highlights the challenges associated with draft genomes and gene prediction in plants.</title>
        <authorList>
            <person name="Pilkington S."/>
            <person name="Crowhurst R."/>
            <person name="Hilario E."/>
            <person name="Nardozza S."/>
            <person name="Fraser L."/>
            <person name="Peng Y."/>
            <person name="Gunaseelan K."/>
            <person name="Simpson R."/>
            <person name="Tahir J."/>
            <person name="Deroles S."/>
            <person name="Templeton K."/>
            <person name="Luo Z."/>
            <person name="Davy M."/>
            <person name="Cheng C."/>
            <person name="Mcneilage M."/>
            <person name="Scaglione D."/>
            <person name="Liu Y."/>
            <person name="Zhang Q."/>
            <person name="Datson P."/>
            <person name="De Silva N."/>
            <person name="Gardiner S."/>
            <person name="Bassett H."/>
            <person name="Chagne D."/>
            <person name="Mccallum J."/>
            <person name="Dzierzon H."/>
            <person name="Deng C."/>
            <person name="Wang Y.-Y."/>
            <person name="Barron N."/>
            <person name="Manako K."/>
            <person name="Bowen J."/>
            <person name="Foster T."/>
            <person name="Erridge Z."/>
            <person name="Tiffin H."/>
            <person name="Waite C."/>
            <person name="Davies K."/>
            <person name="Grierson E."/>
            <person name="Laing W."/>
            <person name="Kirk R."/>
            <person name="Chen X."/>
            <person name="Wood M."/>
            <person name="Montefiori M."/>
            <person name="Brummell D."/>
            <person name="Schwinn K."/>
            <person name="Catanach A."/>
            <person name="Fullerton C."/>
            <person name="Li D."/>
            <person name="Meiyalaghan S."/>
            <person name="Nieuwenhuizen N."/>
            <person name="Read N."/>
            <person name="Prakash R."/>
            <person name="Hunter D."/>
            <person name="Zhang H."/>
            <person name="Mckenzie M."/>
            <person name="Knabel M."/>
            <person name="Harris A."/>
            <person name="Allan A."/>
            <person name="Chen A."/>
            <person name="Janssen B."/>
            <person name="Plunkett B."/>
            <person name="Dwamena C."/>
            <person name="Voogd C."/>
            <person name="Leif D."/>
            <person name="Lafferty D."/>
            <person name="Souleyre E."/>
            <person name="Varkonyi-Gasic E."/>
            <person name="Gambi F."/>
            <person name="Hanley J."/>
            <person name="Yao J.-L."/>
            <person name="Cheung J."/>
            <person name="David K."/>
            <person name="Warren B."/>
            <person name="Marsh K."/>
            <person name="Snowden K."/>
            <person name="Lin-Wang K."/>
            <person name="Brian L."/>
            <person name="Martinez-Sanchez M."/>
            <person name="Wang M."/>
            <person name="Ileperuma N."/>
            <person name="Macnee N."/>
            <person name="Campin R."/>
            <person name="Mcatee P."/>
            <person name="Drummond R."/>
            <person name="Espley R."/>
            <person name="Ireland H."/>
            <person name="Wu R."/>
            <person name="Atkinson R."/>
            <person name="Karunairetnam S."/>
            <person name="Bulley S."/>
            <person name="Chunkath S."/>
            <person name="Hanley Z."/>
            <person name="Storey R."/>
            <person name="Thrimawithana A."/>
            <person name="Thomson S."/>
            <person name="David C."/>
            <person name="Testolin R."/>
        </authorList>
    </citation>
    <scope>NUCLEOTIDE SEQUENCE [LARGE SCALE GENOMIC DNA]</scope>
    <source>
        <strain evidence="5">cv. Red5</strain>
        <tissue evidence="4">Young leaf</tissue>
    </source>
</reference>
<dbReference type="GO" id="GO:0061157">
    <property type="term" value="P:mRNA destabilization"/>
    <property type="evidence" value="ECO:0007669"/>
    <property type="project" value="TreeGrafter"/>
</dbReference>
<evidence type="ECO:0000259" key="3">
    <source>
        <dbReference type="PROSITE" id="PS50882"/>
    </source>
</evidence>
<feature type="region of interest" description="Disordered" evidence="2">
    <location>
        <begin position="155"/>
        <end position="223"/>
    </location>
</feature>
<dbReference type="FunCoup" id="A0A2R6QTP4">
    <property type="interactions" value="3891"/>
</dbReference>
<dbReference type="Pfam" id="PF04146">
    <property type="entry name" value="YTH"/>
    <property type="match status" value="1"/>
</dbReference>
<dbReference type="SMR" id="A0A2R6QTP4"/>
<feature type="region of interest" description="Disordered" evidence="2">
    <location>
        <begin position="620"/>
        <end position="687"/>
    </location>
</feature>
<feature type="region of interest" description="Disordered" evidence="2">
    <location>
        <begin position="268"/>
        <end position="292"/>
    </location>
</feature>
<dbReference type="PANTHER" id="PTHR12357:SF99">
    <property type="entry name" value="YTH DOMAIN-CONTAINING PROTEIN ECT2-RELATED"/>
    <property type="match status" value="1"/>
</dbReference>
<feature type="domain" description="YTH" evidence="3">
    <location>
        <begin position="444"/>
        <end position="581"/>
    </location>
</feature>
<keyword evidence="5" id="KW-1185">Reference proteome</keyword>
<dbReference type="GO" id="GO:1990247">
    <property type="term" value="F:N6-methyladenosine-containing RNA reader activity"/>
    <property type="evidence" value="ECO:0007669"/>
    <property type="project" value="UniProtKB-UniRule"/>
</dbReference>
<dbReference type="PROSITE" id="PS50882">
    <property type="entry name" value="YTH"/>
    <property type="match status" value="1"/>
</dbReference>
<protein>
    <recommendedName>
        <fullName evidence="1">YTH domain-containing family protein</fullName>
    </recommendedName>
</protein>
<feature type="compositionally biased region" description="Basic and acidic residues" evidence="2">
    <location>
        <begin position="28"/>
        <end position="42"/>
    </location>
</feature>
<dbReference type="InterPro" id="IPR007275">
    <property type="entry name" value="YTH_domain"/>
</dbReference>
<feature type="compositionally biased region" description="Polar residues" evidence="2">
    <location>
        <begin position="207"/>
        <end position="223"/>
    </location>
</feature>
<evidence type="ECO:0000313" key="4">
    <source>
        <dbReference type="EMBL" id="PSS14491.1"/>
    </source>
</evidence>
<dbReference type="GO" id="GO:0003729">
    <property type="term" value="F:mRNA binding"/>
    <property type="evidence" value="ECO:0007669"/>
    <property type="project" value="UniProtKB-UniRule"/>
</dbReference>
<dbReference type="EMBL" id="NKQK01000013">
    <property type="protein sequence ID" value="PSS14491.1"/>
    <property type="molecule type" value="Genomic_DNA"/>
</dbReference>
<dbReference type="OrthoDB" id="306690at2759"/>
<dbReference type="PANTHER" id="PTHR12357">
    <property type="entry name" value="YTH YT521-B HOMOLOGY DOMAIN-CONTAINING"/>
    <property type="match status" value="1"/>
</dbReference>
<dbReference type="AlphaFoldDB" id="A0A2R6QTP4"/>
<comment type="function">
    <text evidence="1">Specifically recognizes and binds N6-methyladenosine (m6A)-containing RNAs, and regulates mRNA stability. M6A is a modification present at internal sites of mRNAs and some non-coding RNAs and plays a role in mRNA stability and processing.</text>
</comment>
<dbReference type="OMA" id="GYYSKMY"/>
<evidence type="ECO:0000256" key="1">
    <source>
        <dbReference type="RuleBase" id="RU369095"/>
    </source>
</evidence>
<evidence type="ECO:0000313" key="5">
    <source>
        <dbReference type="Proteomes" id="UP000241394"/>
    </source>
</evidence>
<accession>A0A2R6QTP4</accession>
<proteinExistence type="inferred from homology"/>
<feature type="region of interest" description="Disordered" evidence="2">
    <location>
        <begin position="28"/>
        <end position="48"/>
    </location>
</feature>
<feature type="compositionally biased region" description="Polar residues" evidence="2">
    <location>
        <begin position="654"/>
        <end position="674"/>
    </location>
</feature>
<sequence length="699" mass="76792">MATVADQATDLLQNLSLDSQTKALEIADPIKKPSVDSGDAKNSKIQSGERPMTPFLQDFVDPSTGYHPNFYPSSAYYYGSYDGMRAKWEDYSRYVNPEGVEMPHGVFGDNGSLMYHHGYGFAPYGPYSPAGSPVPNMGHDGQLYGAQHYQYPYLQPLTPNSAPYNPTSAAPPRGESPTPEAADQTPLPVDASDGKSNGITNMGAAKGNSNPAPTKQTYQNSLVNSNGSYGRCGLPGGIPAPGYQDPRFAFDGLQSAIPWLDGPIFSNGQPRPTSTSMVSHANNTPASKNQNFHSHSQFTGLHLPRPMSSMGSANGYMNRLYPNKLYSQYGSTFRPGLGFESNGYDSRTNGRGWLAVDNKYKPRGRSNGFFGYGNENMDGLNELNRGPRAKSSKNQKGFTPAPLAVKGQNIPLDGTNDDEKEKSSVDPDREQYNKVDFPENYSDAKFFVIKSYSEDDVHKSIKYNVWSSTPNGNKKLDAAYQEALQRSAVCPVFLFFSVNTSGQFVGVAEMLGPVDFHKNFEYWQQDKWNGCFPVKWHIVKDVSNSLLKHIILENNDNKPVTNSRDTQVVKFEQGLQMLKIFKDNSSKTCILDDFGFYEGRQKTIQEKKVKQLQFQKQVWEGKSTGEKNQGGGNGEPKLQVSSEIASDLVKEPNSAIQSNGDVRLSENGSLTKSGDSPKGSKSAVVPEKRVFANGVANGY</sequence>
<name>A0A2R6QTP4_ACTCC</name>
<reference evidence="5" key="2">
    <citation type="journal article" date="2018" name="BMC Genomics">
        <title>A manually annotated Actinidia chinensis var. chinensis (kiwifruit) genome highlights the challenges associated with draft genomes and gene prediction in plants.</title>
        <authorList>
            <person name="Pilkington S.M."/>
            <person name="Crowhurst R."/>
            <person name="Hilario E."/>
            <person name="Nardozza S."/>
            <person name="Fraser L."/>
            <person name="Peng Y."/>
            <person name="Gunaseelan K."/>
            <person name="Simpson R."/>
            <person name="Tahir J."/>
            <person name="Deroles S.C."/>
            <person name="Templeton K."/>
            <person name="Luo Z."/>
            <person name="Davy M."/>
            <person name="Cheng C."/>
            <person name="McNeilage M."/>
            <person name="Scaglione D."/>
            <person name="Liu Y."/>
            <person name="Zhang Q."/>
            <person name="Datson P."/>
            <person name="De Silva N."/>
            <person name="Gardiner S.E."/>
            <person name="Bassett H."/>
            <person name="Chagne D."/>
            <person name="McCallum J."/>
            <person name="Dzierzon H."/>
            <person name="Deng C."/>
            <person name="Wang Y.Y."/>
            <person name="Barron L."/>
            <person name="Manako K."/>
            <person name="Bowen J."/>
            <person name="Foster T.M."/>
            <person name="Erridge Z.A."/>
            <person name="Tiffin H."/>
            <person name="Waite C.N."/>
            <person name="Davies K.M."/>
            <person name="Grierson E.P."/>
            <person name="Laing W.A."/>
            <person name="Kirk R."/>
            <person name="Chen X."/>
            <person name="Wood M."/>
            <person name="Montefiori M."/>
            <person name="Brummell D.A."/>
            <person name="Schwinn K.E."/>
            <person name="Catanach A."/>
            <person name="Fullerton C."/>
            <person name="Li D."/>
            <person name="Meiyalaghan S."/>
            <person name="Nieuwenhuizen N."/>
            <person name="Read N."/>
            <person name="Prakash R."/>
            <person name="Hunter D."/>
            <person name="Zhang H."/>
            <person name="McKenzie M."/>
            <person name="Knabel M."/>
            <person name="Harris A."/>
            <person name="Allan A.C."/>
            <person name="Gleave A."/>
            <person name="Chen A."/>
            <person name="Janssen B.J."/>
            <person name="Plunkett B."/>
            <person name="Ampomah-Dwamena C."/>
            <person name="Voogd C."/>
            <person name="Leif D."/>
            <person name="Lafferty D."/>
            <person name="Souleyre E.J.F."/>
            <person name="Varkonyi-Gasic E."/>
            <person name="Gambi F."/>
            <person name="Hanley J."/>
            <person name="Yao J.L."/>
            <person name="Cheung J."/>
            <person name="David K.M."/>
            <person name="Warren B."/>
            <person name="Marsh K."/>
            <person name="Snowden K.C."/>
            <person name="Lin-Wang K."/>
            <person name="Brian L."/>
            <person name="Martinez-Sanchez M."/>
            <person name="Wang M."/>
            <person name="Ileperuma N."/>
            <person name="Macnee N."/>
            <person name="Campin R."/>
            <person name="McAtee P."/>
            <person name="Drummond R.S.M."/>
            <person name="Espley R.V."/>
            <person name="Ireland H.S."/>
            <person name="Wu R."/>
            <person name="Atkinson R.G."/>
            <person name="Karunairetnam S."/>
            <person name="Bulley S."/>
            <person name="Chunkath S."/>
            <person name="Hanley Z."/>
            <person name="Storey R."/>
            <person name="Thrimawithana A.H."/>
            <person name="Thomson S."/>
            <person name="David C."/>
            <person name="Testolin R."/>
            <person name="Huang H."/>
            <person name="Hellens R.P."/>
            <person name="Schaffer R.J."/>
        </authorList>
    </citation>
    <scope>NUCLEOTIDE SEQUENCE [LARGE SCALE GENOMIC DNA]</scope>
    <source>
        <strain evidence="5">cv. Red5</strain>
    </source>
</reference>
<feature type="region of interest" description="Disordered" evidence="2">
    <location>
        <begin position="380"/>
        <end position="433"/>
    </location>
</feature>
<evidence type="ECO:0000256" key="2">
    <source>
        <dbReference type="SAM" id="MobiDB-lite"/>
    </source>
</evidence>
<dbReference type="Gene3D" id="3.10.590.10">
    <property type="entry name" value="ph1033 like domains"/>
    <property type="match status" value="1"/>
</dbReference>
<dbReference type="CDD" id="cd21134">
    <property type="entry name" value="YTH"/>
    <property type="match status" value="1"/>
</dbReference>